<sequence>MYLHTREGGVKEIVFRPEMSDYLAGRQCSGSGSGSASGSAAPSPEARLVHHHNNFLVRYLSADTCGENASAKAIMNSRQSHCMRCDSPSSSPTHGNDPPARQILVHDELSMRDDGSPECRQPDLALRLFATRSRRNQNPMSPRLFFNPGDDHPPNTHHSQTTSLGCSWKAWAVAMGPSMDGRAAAHLNVSSQCERVMVMMFVDVPWQVSLYCSPSPFPWLRSRRDG</sequence>
<keyword evidence="2" id="KW-1185">Reference proteome</keyword>
<dbReference type="EMBL" id="JBBPHU010000009">
    <property type="protein sequence ID" value="KAK7513983.1"/>
    <property type="molecule type" value="Genomic_DNA"/>
</dbReference>
<proteinExistence type="predicted"/>
<organism evidence="1 2">
    <name type="scientific">Phyllosticta citriasiana</name>
    <dbReference type="NCBI Taxonomy" id="595635"/>
    <lineage>
        <taxon>Eukaryota</taxon>
        <taxon>Fungi</taxon>
        <taxon>Dikarya</taxon>
        <taxon>Ascomycota</taxon>
        <taxon>Pezizomycotina</taxon>
        <taxon>Dothideomycetes</taxon>
        <taxon>Dothideomycetes incertae sedis</taxon>
        <taxon>Botryosphaeriales</taxon>
        <taxon>Phyllostictaceae</taxon>
        <taxon>Phyllosticta</taxon>
    </lineage>
</organism>
<reference evidence="1 2" key="1">
    <citation type="submission" date="2024-04" db="EMBL/GenBank/DDBJ databases">
        <title>Phyllosticta paracitricarpa is synonymous to the EU quarantine fungus P. citricarpa based on phylogenomic analyses.</title>
        <authorList>
            <consortium name="Lawrence Berkeley National Laboratory"/>
            <person name="Van Ingen-Buijs V.A."/>
            <person name="Van Westerhoven A.C."/>
            <person name="Haridas S."/>
            <person name="Skiadas P."/>
            <person name="Martin F."/>
            <person name="Groenewald J.Z."/>
            <person name="Crous P.W."/>
            <person name="Seidl M.F."/>
        </authorList>
    </citation>
    <scope>NUCLEOTIDE SEQUENCE [LARGE SCALE GENOMIC DNA]</scope>
    <source>
        <strain evidence="1 2">CBS 123371</strain>
    </source>
</reference>
<dbReference type="Proteomes" id="UP001363622">
    <property type="component" value="Unassembled WGS sequence"/>
</dbReference>
<name>A0ABR1KG21_9PEZI</name>
<accession>A0ABR1KG21</accession>
<evidence type="ECO:0000313" key="2">
    <source>
        <dbReference type="Proteomes" id="UP001363622"/>
    </source>
</evidence>
<protein>
    <submittedName>
        <fullName evidence="1">Uncharacterized protein</fullName>
    </submittedName>
</protein>
<comment type="caution">
    <text evidence="1">The sequence shown here is derived from an EMBL/GenBank/DDBJ whole genome shotgun (WGS) entry which is preliminary data.</text>
</comment>
<gene>
    <name evidence="1" type="ORF">IWZ03DRAFT_246668</name>
</gene>
<evidence type="ECO:0000313" key="1">
    <source>
        <dbReference type="EMBL" id="KAK7513983.1"/>
    </source>
</evidence>